<organism evidence="1 2">
    <name type="scientific">Brachionus plicatilis</name>
    <name type="common">Marine rotifer</name>
    <name type="synonym">Brachionus muelleri</name>
    <dbReference type="NCBI Taxonomy" id="10195"/>
    <lineage>
        <taxon>Eukaryota</taxon>
        <taxon>Metazoa</taxon>
        <taxon>Spiralia</taxon>
        <taxon>Gnathifera</taxon>
        <taxon>Rotifera</taxon>
        <taxon>Eurotatoria</taxon>
        <taxon>Monogononta</taxon>
        <taxon>Pseudotrocha</taxon>
        <taxon>Ploima</taxon>
        <taxon>Brachionidae</taxon>
        <taxon>Brachionus</taxon>
    </lineage>
</organism>
<gene>
    <name evidence="1" type="ORF">BpHYR1_044158</name>
</gene>
<proteinExistence type="predicted"/>
<name>A0A3M7T1M2_BRAPC</name>
<evidence type="ECO:0000313" key="1">
    <source>
        <dbReference type="EMBL" id="RNA41730.1"/>
    </source>
</evidence>
<accession>A0A3M7T1M2</accession>
<dbReference type="AlphaFoldDB" id="A0A3M7T1M2"/>
<dbReference type="EMBL" id="REGN01000470">
    <property type="protein sequence ID" value="RNA41730.1"/>
    <property type="molecule type" value="Genomic_DNA"/>
</dbReference>
<comment type="caution">
    <text evidence="1">The sequence shown here is derived from an EMBL/GenBank/DDBJ whole genome shotgun (WGS) entry which is preliminary data.</text>
</comment>
<protein>
    <submittedName>
        <fullName evidence="1">Uncharacterized protein</fullName>
    </submittedName>
</protein>
<dbReference type="Proteomes" id="UP000276133">
    <property type="component" value="Unassembled WGS sequence"/>
</dbReference>
<evidence type="ECO:0000313" key="2">
    <source>
        <dbReference type="Proteomes" id="UP000276133"/>
    </source>
</evidence>
<sequence length="149" mass="17400">MCKFAMKHGPKAENIFIKISTMDTFLEPFSCIEDLLVFHRILSKLKSSDISGRILKKQASKLDMVIDRFKLNNFSVDLKYCLFCPIEHLDVFNYFDVVLNSFDFGASKVNDTIKICLRCGKKYYLNFYTDKCECQNLTIKILSSYKKKE</sequence>
<keyword evidence="2" id="KW-1185">Reference proteome</keyword>
<reference evidence="1 2" key="1">
    <citation type="journal article" date="2018" name="Sci. Rep.">
        <title>Genomic signatures of local adaptation to the degree of environmental predictability in rotifers.</title>
        <authorList>
            <person name="Franch-Gras L."/>
            <person name="Hahn C."/>
            <person name="Garcia-Roger E.M."/>
            <person name="Carmona M.J."/>
            <person name="Serra M."/>
            <person name="Gomez A."/>
        </authorList>
    </citation>
    <scope>NUCLEOTIDE SEQUENCE [LARGE SCALE GENOMIC DNA]</scope>
    <source>
        <strain evidence="1">HYR1</strain>
    </source>
</reference>